<dbReference type="Pfam" id="PF00128">
    <property type="entry name" value="Alpha-amylase"/>
    <property type="match status" value="1"/>
</dbReference>
<dbReference type="Pfam" id="PF02806">
    <property type="entry name" value="Alpha-amylase_C"/>
    <property type="match status" value="1"/>
</dbReference>
<dbReference type="EC" id="2.4.1.18" evidence="9"/>
<comment type="catalytic activity">
    <reaction evidence="1 9">
        <text>Transfers a segment of a (1-&gt;4)-alpha-D-glucan chain to a primary hydroxy group in a similar glucan chain.</text>
        <dbReference type="EC" id="2.4.1.18"/>
    </reaction>
</comment>
<sequence length="623" mass="71386">MSHTLPLTDDHLHKLNAADLVRPDHLLGAHVTEQDGVAGVRFAVWAPNAHFISVVGDFNYWNALEHPMQRLSGGFWGVFVPGAHHGQTYKYAVTGQNGHTVWKADPYAKTAELRPKTASVIWEDQPYLWGDDAWMGDRDQSDTRPISIYEVHLGSWMRREDGWFMNYRDLAPRLAEYASGMGYTHVELMGVMEHPFDGSWGYQVTSYYAPSCRFGTPEDFKFMVDTLHQAGLGVLLDWVPGHFPTDEIGLAQWDGGALYEYADPRKGFHPDWNTYVFDYGRHEVQMFLIGSALKWVEDFHVDGLRVDAVASMLYLDFSRTEWIPNIYGGRENLEVIAFLKRLNDVVHHHAPGAIVVAEESTSFPGVTAPTPHGLGFDYKWAMGWMNDTLAYFETDPIYRQWSHHKLTFFNVYRATETFVLAVSHDEVVHLKKSLVDKMPGDWYAQRAGLRAFLGIQWTTPGKKLLFMGQDFAQRDEWNYNVSLPWYVLDYPEHQGVNRWVRDLNRLYVSHPALHRGDHREAGQYWINPDDAENSIYSFVRRNPDGPEWVLVVANLTPVYREGYWVGVPEPGRYQVLLDSDAGEYGGFGTQQSELRTQPEPLNGQQQHLQLNLAPNSVLVLERH</sequence>
<dbReference type="InterPro" id="IPR013780">
    <property type="entry name" value="Glyco_hydro_b"/>
</dbReference>
<evidence type="ECO:0000256" key="7">
    <source>
        <dbReference type="ARBA" id="ARBA00023056"/>
    </source>
</evidence>
<dbReference type="InterPro" id="IPR013783">
    <property type="entry name" value="Ig-like_fold"/>
</dbReference>
<dbReference type="GO" id="GO:0004553">
    <property type="term" value="F:hydrolase activity, hydrolyzing O-glycosyl compounds"/>
    <property type="evidence" value="ECO:0007669"/>
    <property type="project" value="InterPro"/>
</dbReference>
<evidence type="ECO:0000256" key="1">
    <source>
        <dbReference type="ARBA" id="ARBA00000826"/>
    </source>
</evidence>
<dbReference type="InterPro" id="IPR037439">
    <property type="entry name" value="Branching_enzy"/>
</dbReference>
<dbReference type="AlphaFoldDB" id="A0AAU7U9P8"/>
<dbReference type="CDD" id="cd11322">
    <property type="entry name" value="AmyAc_Glg_BE"/>
    <property type="match status" value="1"/>
</dbReference>
<dbReference type="FunFam" id="2.60.40.1180:FF:000002">
    <property type="entry name" value="1,4-alpha-glucan branching enzyme GlgB"/>
    <property type="match status" value="1"/>
</dbReference>
<organism evidence="12">
    <name type="scientific">Deinococcus sonorensis KR-87</name>
    <dbReference type="NCBI Taxonomy" id="694439"/>
    <lineage>
        <taxon>Bacteria</taxon>
        <taxon>Thermotogati</taxon>
        <taxon>Deinococcota</taxon>
        <taxon>Deinococci</taxon>
        <taxon>Deinococcales</taxon>
        <taxon>Deinococcaceae</taxon>
        <taxon>Deinococcus</taxon>
    </lineage>
</organism>
<dbReference type="InterPro" id="IPR006407">
    <property type="entry name" value="GlgB"/>
</dbReference>
<dbReference type="PANTHER" id="PTHR43651:SF3">
    <property type="entry name" value="1,4-ALPHA-GLUCAN-BRANCHING ENZYME"/>
    <property type="match status" value="1"/>
</dbReference>
<dbReference type="SUPFAM" id="SSF51011">
    <property type="entry name" value="Glycosyl hydrolase domain"/>
    <property type="match status" value="1"/>
</dbReference>
<dbReference type="FunFam" id="2.60.40.10:FF:000169">
    <property type="entry name" value="1,4-alpha-glucan branching enzyme GlgB"/>
    <property type="match status" value="1"/>
</dbReference>
<dbReference type="HAMAP" id="MF_00685">
    <property type="entry name" value="GlgB"/>
    <property type="match status" value="1"/>
</dbReference>
<evidence type="ECO:0000256" key="10">
    <source>
        <dbReference type="PIRSR" id="PIRSR000463-1"/>
    </source>
</evidence>
<dbReference type="GO" id="GO:0003844">
    <property type="term" value="F:1,4-alpha-glucan branching enzyme activity"/>
    <property type="evidence" value="ECO:0007669"/>
    <property type="project" value="UniProtKB-UniRule"/>
</dbReference>
<dbReference type="InterPro" id="IPR006047">
    <property type="entry name" value="GH13_cat_dom"/>
</dbReference>
<feature type="active site" description="Nucleophile" evidence="9 10">
    <location>
        <position position="307"/>
    </location>
</feature>
<keyword evidence="5 9" id="KW-0328">Glycosyltransferase</keyword>
<dbReference type="NCBIfam" id="NF003811">
    <property type="entry name" value="PRK05402.1"/>
    <property type="match status" value="1"/>
</dbReference>
<dbReference type="InterPro" id="IPR017853">
    <property type="entry name" value="GH"/>
</dbReference>
<feature type="active site" description="Proton donor" evidence="9 10">
    <location>
        <position position="358"/>
    </location>
</feature>
<dbReference type="InterPro" id="IPR004193">
    <property type="entry name" value="Glyco_hydro_13_N"/>
</dbReference>
<dbReference type="GO" id="GO:0005978">
    <property type="term" value="P:glycogen biosynthetic process"/>
    <property type="evidence" value="ECO:0007669"/>
    <property type="project" value="UniProtKB-UniRule"/>
</dbReference>
<comment type="similarity">
    <text evidence="3 9">Belongs to the glycosyl hydrolase 13 family. GlgB subfamily.</text>
</comment>
<feature type="domain" description="Glycosyl hydrolase family 13 catalytic" evidence="11">
    <location>
        <begin position="150"/>
        <end position="505"/>
    </location>
</feature>
<comment type="function">
    <text evidence="9">Catalyzes the formation of the alpha-1,6-glucosidic linkages in glycogen by scission of a 1,4-alpha-linked oligosaccharide from growing alpha-1,4-glucan chains and the subsequent attachment of the oligosaccharide to the alpha-1,6 position.</text>
</comment>
<evidence type="ECO:0000256" key="4">
    <source>
        <dbReference type="ARBA" id="ARBA00022600"/>
    </source>
</evidence>
<dbReference type="InterPro" id="IPR006048">
    <property type="entry name" value="A-amylase/branching_C"/>
</dbReference>
<protein>
    <recommendedName>
        <fullName evidence="9">1,4-alpha-glucan branching enzyme GlgB</fullName>
        <ecNumber evidence="9">2.4.1.18</ecNumber>
    </recommendedName>
    <alternativeName>
        <fullName evidence="9">1,4-alpha-D-glucan:1,4-alpha-D-glucan 6-glucosyl-transferase</fullName>
    </alternativeName>
    <alternativeName>
        <fullName evidence="9">Alpha-(1-&gt;4)-glucan branching enzyme</fullName>
    </alternativeName>
    <alternativeName>
        <fullName evidence="9">Glycogen branching enzyme</fullName>
        <shortName evidence="9">BE</shortName>
    </alternativeName>
</protein>
<dbReference type="RefSeq" id="WP_350243150.1">
    <property type="nucleotide sequence ID" value="NZ_CP158299.1"/>
</dbReference>
<dbReference type="Pfam" id="PF02922">
    <property type="entry name" value="CBM_48"/>
    <property type="match status" value="1"/>
</dbReference>
<evidence type="ECO:0000256" key="9">
    <source>
        <dbReference type="HAMAP-Rule" id="MF_00685"/>
    </source>
</evidence>
<name>A0AAU7U9P8_9DEIO</name>
<dbReference type="InterPro" id="IPR044143">
    <property type="entry name" value="GlgB_N_E_set_prok"/>
</dbReference>
<accession>A0AAU7U9P8</accession>
<dbReference type="FunFam" id="3.20.20.80:FF:000003">
    <property type="entry name" value="1,4-alpha-glucan branching enzyme GlgB"/>
    <property type="match status" value="1"/>
</dbReference>
<comment type="pathway">
    <text evidence="2 9">Glycan biosynthesis; glycogen biosynthesis.</text>
</comment>
<evidence type="ECO:0000259" key="11">
    <source>
        <dbReference type="SMART" id="SM00642"/>
    </source>
</evidence>
<evidence type="ECO:0000256" key="8">
    <source>
        <dbReference type="ARBA" id="ARBA00023277"/>
    </source>
</evidence>
<evidence type="ECO:0000256" key="6">
    <source>
        <dbReference type="ARBA" id="ARBA00022679"/>
    </source>
</evidence>
<dbReference type="EMBL" id="CP158299">
    <property type="protein sequence ID" value="XBV85113.1"/>
    <property type="molecule type" value="Genomic_DNA"/>
</dbReference>
<reference evidence="12" key="1">
    <citation type="submission" date="2024-06" db="EMBL/GenBank/DDBJ databases">
        <title>Draft Genome Sequence of Deinococcus sonorensis Type Strain KR-87, a Biofilm Producing Representative of the Genus Deinococcus.</title>
        <authorList>
            <person name="Boren L.S."/>
            <person name="Grosso R.A."/>
            <person name="Hugenberg-Cox A.N."/>
            <person name="Hill J.T.E."/>
            <person name="Albert C.M."/>
            <person name="Tuohy J.M."/>
        </authorList>
    </citation>
    <scope>NUCLEOTIDE SEQUENCE</scope>
    <source>
        <strain evidence="12">KR-87</strain>
    </source>
</reference>
<gene>
    <name evidence="9 12" type="primary">glgB</name>
    <name evidence="12" type="ORF">ABOD76_16965</name>
</gene>
<dbReference type="CDD" id="cd02855">
    <property type="entry name" value="E_set_GBE_prok_N"/>
    <property type="match status" value="1"/>
</dbReference>
<dbReference type="Gene3D" id="2.60.40.10">
    <property type="entry name" value="Immunoglobulins"/>
    <property type="match status" value="1"/>
</dbReference>
<dbReference type="GO" id="GO:0005829">
    <property type="term" value="C:cytosol"/>
    <property type="evidence" value="ECO:0007669"/>
    <property type="project" value="TreeGrafter"/>
</dbReference>
<keyword evidence="8 9" id="KW-0119">Carbohydrate metabolism</keyword>
<keyword evidence="4 9" id="KW-0321">Glycogen metabolism</keyword>
<proteinExistence type="inferred from homology"/>
<dbReference type="NCBIfam" id="NF008967">
    <property type="entry name" value="PRK12313.1"/>
    <property type="match status" value="1"/>
</dbReference>
<keyword evidence="6 9" id="KW-0808">Transferase</keyword>
<dbReference type="PIRSF" id="PIRSF000463">
    <property type="entry name" value="GlgB"/>
    <property type="match status" value="1"/>
</dbReference>
<dbReference type="KEGG" id="dsc:ABOD76_16965"/>
<evidence type="ECO:0000256" key="2">
    <source>
        <dbReference type="ARBA" id="ARBA00004964"/>
    </source>
</evidence>
<dbReference type="SMART" id="SM00642">
    <property type="entry name" value="Aamy"/>
    <property type="match status" value="1"/>
</dbReference>
<evidence type="ECO:0000256" key="3">
    <source>
        <dbReference type="ARBA" id="ARBA00009000"/>
    </source>
</evidence>
<keyword evidence="7 9" id="KW-0320">Glycogen biosynthesis</keyword>
<dbReference type="Gene3D" id="2.60.40.1180">
    <property type="entry name" value="Golgi alpha-mannosidase II"/>
    <property type="match status" value="1"/>
</dbReference>
<dbReference type="Gene3D" id="3.20.20.80">
    <property type="entry name" value="Glycosidases"/>
    <property type="match status" value="1"/>
</dbReference>
<dbReference type="SUPFAM" id="SSF51445">
    <property type="entry name" value="(Trans)glycosidases"/>
    <property type="match status" value="1"/>
</dbReference>
<evidence type="ECO:0000256" key="5">
    <source>
        <dbReference type="ARBA" id="ARBA00022676"/>
    </source>
</evidence>
<dbReference type="NCBIfam" id="TIGR01515">
    <property type="entry name" value="branching_enzym"/>
    <property type="match status" value="1"/>
</dbReference>
<evidence type="ECO:0000313" key="12">
    <source>
        <dbReference type="EMBL" id="XBV85113.1"/>
    </source>
</evidence>
<dbReference type="PANTHER" id="PTHR43651">
    <property type="entry name" value="1,4-ALPHA-GLUCAN-BRANCHING ENZYME"/>
    <property type="match status" value="1"/>
</dbReference>
<dbReference type="GO" id="GO:0043169">
    <property type="term" value="F:cation binding"/>
    <property type="evidence" value="ECO:0007669"/>
    <property type="project" value="InterPro"/>
</dbReference>
<comment type="subunit">
    <text evidence="9">Monomer.</text>
</comment>